<keyword evidence="2" id="KW-1185">Reference proteome</keyword>
<dbReference type="AlphaFoldDB" id="A0A139SP16"/>
<protein>
    <submittedName>
        <fullName evidence="1">3-hydroxylacyl-ACP dehydratase</fullName>
    </submittedName>
</protein>
<dbReference type="Pfam" id="PF22817">
    <property type="entry name" value="ApeP-like"/>
    <property type="match status" value="1"/>
</dbReference>
<sequence length="151" mass="16618">MIEDWPLASLLPHAGAMILLDQVCHFNEDQLIASVRVKLGPYSLDDGAWPAWLGLELMAQAVGAWAGCRAKRAGKPVDLGFLLGTRRYHCHTDHLPLDAQLTVSARRSLIDNSGMAVFECTLAIDGRLLAEARLNIYQPPNAQAFIQERLS</sequence>
<dbReference type="Gene3D" id="3.10.129.10">
    <property type="entry name" value="Hotdog Thioesterase"/>
    <property type="match status" value="1"/>
</dbReference>
<name>A0A139SP16_9GAMM</name>
<gene>
    <name evidence="1" type="ORF">AXE65_05190</name>
</gene>
<dbReference type="SUPFAM" id="SSF54637">
    <property type="entry name" value="Thioesterase/thiol ester dehydrase-isomerase"/>
    <property type="match status" value="1"/>
</dbReference>
<evidence type="ECO:0000313" key="2">
    <source>
        <dbReference type="Proteomes" id="UP000072660"/>
    </source>
</evidence>
<accession>A0A139SP16</accession>
<dbReference type="EMBL" id="LSZO01000184">
    <property type="protein sequence ID" value="KXU36283.1"/>
    <property type="molecule type" value="Genomic_DNA"/>
</dbReference>
<dbReference type="InterPro" id="IPR016776">
    <property type="entry name" value="ApeP-like_dehydratase"/>
</dbReference>
<comment type="caution">
    <text evidence="1">The sequence shown here is derived from an EMBL/GenBank/DDBJ whole genome shotgun (WGS) entry which is preliminary data.</text>
</comment>
<proteinExistence type="predicted"/>
<evidence type="ECO:0000313" key="1">
    <source>
        <dbReference type="EMBL" id="KXU36283.1"/>
    </source>
</evidence>
<reference evidence="1 2" key="1">
    <citation type="submission" date="2016-02" db="EMBL/GenBank/DDBJ databases">
        <authorList>
            <person name="Wen L."/>
            <person name="He K."/>
            <person name="Yang H."/>
        </authorList>
    </citation>
    <scope>NUCLEOTIDE SEQUENCE [LARGE SCALE GENOMIC DNA]</scope>
    <source>
        <strain evidence="1 2">CV58</strain>
    </source>
</reference>
<dbReference type="CDD" id="cd01289">
    <property type="entry name" value="FabA_like"/>
    <property type="match status" value="1"/>
</dbReference>
<organism evidence="1 2">
    <name type="scientific">Ventosimonas gracilis</name>
    <dbReference type="NCBI Taxonomy" id="1680762"/>
    <lineage>
        <taxon>Bacteria</taxon>
        <taxon>Pseudomonadati</taxon>
        <taxon>Pseudomonadota</taxon>
        <taxon>Gammaproteobacteria</taxon>
        <taxon>Pseudomonadales</taxon>
        <taxon>Ventosimonadaceae</taxon>
        <taxon>Ventosimonas</taxon>
    </lineage>
</organism>
<dbReference type="InterPro" id="IPR029069">
    <property type="entry name" value="HotDog_dom_sf"/>
</dbReference>
<dbReference type="Proteomes" id="UP000072660">
    <property type="component" value="Unassembled WGS sequence"/>
</dbReference>
<dbReference type="PIRSF" id="PIRSF020565">
    <property type="entry name" value="3Ho_Ac_ACP_DH_prd"/>
    <property type="match status" value="1"/>
</dbReference>